<dbReference type="SUPFAM" id="SSF54909">
    <property type="entry name" value="Dimeric alpha+beta barrel"/>
    <property type="match status" value="1"/>
</dbReference>
<evidence type="ECO:0000313" key="1">
    <source>
        <dbReference type="EMBL" id="OYX34975.1"/>
    </source>
</evidence>
<dbReference type="InterPro" id="IPR011008">
    <property type="entry name" value="Dimeric_a/b-barrel"/>
</dbReference>
<dbReference type="Proteomes" id="UP000215595">
    <property type="component" value="Unassembled WGS sequence"/>
</dbReference>
<comment type="caution">
    <text evidence="1">The sequence shown here is derived from an EMBL/GenBank/DDBJ whole genome shotgun (WGS) entry which is preliminary data.</text>
</comment>
<protein>
    <submittedName>
        <fullName evidence="1">RNA signal recognition particle</fullName>
    </submittedName>
</protein>
<gene>
    <name evidence="1" type="ORF">B7Z01_03570</name>
</gene>
<sequence length="118" mass="13453">MTYVSGFLTPVKTQDRDRYIKSAEASWPFFQKHGCLHHMETWGVDIADGHTTDFNRAVKKEEGEAVVLAWLVWPDKATADSAWAAMMEDPDMANMDMPFDGKRMMWGGFETIFERSAA</sequence>
<dbReference type="AlphaFoldDB" id="A0A258FR45"/>
<dbReference type="Gene3D" id="3.30.70.100">
    <property type="match status" value="1"/>
</dbReference>
<dbReference type="InterPro" id="IPR009874">
    <property type="entry name" value="DUF1428"/>
</dbReference>
<organism evidence="1 2">
    <name type="scientific">Brevundimonas subvibrioides</name>
    <dbReference type="NCBI Taxonomy" id="74313"/>
    <lineage>
        <taxon>Bacteria</taxon>
        <taxon>Pseudomonadati</taxon>
        <taxon>Pseudomonadota</taxon>
        <taxon>Alphaproteobacteria</taxon>
        <taxon>Caulobacterales</taxon>
        <taxon>Caulobacteraceae</taxon>
        <taxon>Brevundimonas</taxon>
    </lineage>
</organism>
<accession>A0A258FR45</accession>
<dbReference type="PIRSF" id="PIRSF007028">
    <property type="entry name" value="UCP007028"/>
    <property type="match status" value="1"/>
</dbReference>
<proteinExistence type="predicted"/>
<name>A0A258FR45_9CAUL</name>
<dbReference type="Pfam" id="PF07237">
    <property type="entry name" value="DUF1428"/>
    <property type="match status" value="1"/>
</dbReference>
<reference evidence="1 2" key="1">
    <citation type="submission" date="2017-03" db="EMBL/GenBank/DDBJ databases">
        <title>Lifting the veil on microbial sulfur biogeochemistry in mining wastewaters.</title>
        <authorList>
            <person name="Kantor R.S."/>
            <person name="Colenbrander Nelson T."/>
            <person name="Marshall S."/>
            <person name="Bennett D."/>
            <person name="Apte S."/>
            <person name="Camacho D."/>
            <person name="Thomas B.C."/>
            <person name="Warren L.A."/>
            <person name="Banfield J.F."/>
        </authorList>
    </citation>
    <scope>NUCLEOTIDE SEQUENCE [LARGE SCALE GENOMIC DNA]</scope>
    <source>
        <strain evidence="1">32-69-9</strain>
    </source>
</reference>
<evidence type="ECO:0000313" key="2">
    <source>
        <dbReference type="Proteomes" id="UP000215595"/>
    </source>
</evidence>
<dbReference type="EMBL" id="NCEB01000006">
    <property type="protein sequence ID" value="OYX34975.1"/>
    <property type="molecule type" value="Genomic_DNA"/>
</dbReference>